<proteinExistence type="inferred from homology"/>
<dbReference type="AlphaFoldDB" id="A0A4Q1HGA1"/>
<dbReference type="Gene3D" id="3.40.190.10">
    <property type="entry name" value="Periplasmic binding protein-like II"/>
    <property type="match status" value="1"/>
</dbReference>
<comment type="similarity">
    <text evidence="1">Belongs to the UPF0065 (bug) family.</text>
</comment>
<evidence type="ECO:0000313" key="3">
    <source>
        <dbReference type="Proteomes" id="UP000290849"/>
    </source>
</evidence>
<dbReference type="EMBL" id="PYAL01000006">
    <property type="protein sequence ID" value="RXN86139.1"/>
    <property type="molecule type" value="Genomic_DNA"/>
</dbReference>
<dbReference type="Gene3D" id="3.40.190.150">
    <property type="entry name" value="Bordetella uptake gene, domain 1"/>
    <property type="match status" value="1"/>
</dbReference>
<dbReference type="RefSeq" id="WP_129152308.1">
    <property type="nucleotide sequence ID" value="NZ_JBHSDO010000017.1"/>
</dbReference>
<dbReference type="SUPFAM" id="SSF53850">
    <property type="entry name" value="Periplasmic binding protein-like II"/>
    <property type="match status" value="1"/>
</dbReference>
<gene>
    <name evidence="2" type="ORF">C7R54_20590</name>
</gene>
<comment type="caution">
    <text evidence="2">The sequence shown here is derived from an EMBL/GenBank/DDBJ whole genome shotgun (WGS) entry which is preliminary data.</text>
</comment>
<dbReference type="CDD" id="cd07012">
    <property type="entry name" value="PBP2_Bug_TTT"/>
    <property type="match status" value="1"/>
</dbReference>
<organism evidence="2 3">
    <name type="scientific">Achromobacter aloeverae</name>
    <dbReference type="NCBI Taxonomy" id="1750518"/>
    <lineage>
        <taxon>Bacteria</taxon>
        <taxon>Pseudomonadati</taxon>
        <taxon>Pseudomonadota</taxon>
        <taxon>Betaproteobacteria</taxon>
        <taxon>Burkholderiales</taxon>
        <taxon>Alcaligenaceae</taxon>
        <taxon>Achromobacter</taxon>
    </lineage>
</organism>
<sequence>MERRSALKIMALIAGMGQAARTWGEGGAYPARPIKIIVSATPGSATDLAGRLVGDLLNVKYGQGVVVENRAGAGGVIGMQAAASSRPDGYTLATGGLGNNVLPPVTLRGLPLDIPAALRPVAQVAEFVNALVVRVDHPANSVPELIEYLRASKRKPLYGSNGVGSSSQMTAELFALRVGMKFDHVPYKGATEVLVGTANSDLDFCFMNLPPTLPMVEGRHLKALAVTSSYRARQLPGVPTMQEQGVKDFDVTSWLGIYAPSKVEPAIIDQLSSAIVTGLATPEYQKRIIGAGFEPKLRNAAEFQAFSAAELKRWGDVARQAGIVVEYGGAKG</sequence>
<accession>A0A4Q1HGA1</accession>
<dbReference type="PANTHER" id="PTHR42928:SF5">
    <property type="entry name" value="BLR1237 PROTEIN"/>
    <property type="match status" value="1"/>
</dbReference>
<dbReference type="Pfam" id="PF03401">
    <property type="entry name" value="TctC"/>
    <property type="match status" value="1"/>
</dbReference>
<dbReference type="PANTHER" id="PTHR42928">
    <property type="entry name" value="TRICARBOXYLATE-BINDING PROTEIN"/>
    <property type="match status" value="1"/>
</dbReference>
<evidence type="ECO:0000313" key="2">
    <source>
        <dbReference type="EMBL" id="RXN86139.1"/>
    </source>
</evidence>
<keyword evidence="3" id="KW-1185">Reference proteome</keyword>
<dbReference type="OrthoDB" id="8639113at2"/>
<dbReference type="InterPro" id="IPR042100">
    <property type="entry name" value="Bug_dom1"/>
</dbReference>
<reference evidence="2 3" key="1">
    <citation type="journal article" date="2017" name="Int. J. Syst. Evol. Microbiol.">
        <title>Achromobacter aloeverae sp. nov., isolated from the root of Aloe vera (L.) Burm.f.</title>
        <authorList>
            <person name="Kuncharoen N."/>
            <person name="Muramatsu Y."/>
            <person name="Shibata C."/>
            <person name="Kamakura Y."/>
            <person name="Nakagawa Y."/>
            <person name="Tanasupawat S."/>
        </authorList>
    </citation>
    <scope>NUCLEOTIDE SEQUENCE [LARGE SCALE GENOMIC DNA]</scope>
    <source>
        <strain evidence="2 3">AVA-1</strain>
    </source>
</reference>
<evidence type="ECO:0000256" key="1">
    <source>
        <dbReference type="ARBA" id="ARBA00006987"/>
    </source>
</evidence>
<dbReference type="Proteomes" id="UP000290849">
    <property type="component" value="Unassembled WGS sequence"/>
</dbReference>
<protein>
    <submittedName>
        <fullName evidence="2">Tripartite tricarboxylate transporter substrate binding protein</fullName>
    </submittedName>
</protein>
<dbReference type="InterPro" id="IPR005064">
    <property type="entry name" value="BUG"/>
</dbReference>
<dbReference type="PIRSF" id="PIRSF017082">
    <property type="entry name" value="YflP"/>
    <property type="match status" value="1"/>
</dbReference>
<name>A0A4Q1HGA1_9BURK</name>